<dbReference type="Proteomes" id="UP000652761">
    <property type="component" value="Unassembled WGS sequence"/>
</dbReference>
<dbReference type="PANTHER" id="PTHR31374">
    <property type="entry name" value="AUXIN-INDUCED PROTEIN-LIKE-RELATED"/>
    <property type="match status" value="1"/>
</dbReference>
<evidence type="ECO:0000256" key="1">
    <source>
        <dbReference type="ARBA" id="ARBA00006974"/>
    </source>
</evidence>
<protein>
    <recommendedName>
        <fullName evidence="4">Small auxin up regulated protein</fullName>
    </recommendedName>
</protein>
<gene>
    <name evidence="2" type="ORF">Taro_041296</name>
</gene>
<evidence type="ECO:0008006" key="4">
    <source>
        <dbReference type="Google" id="ProtNLM"/>
    </source>
</evidence>
<comment type="similarity">
    <text evidence="1">Belongs to the ARG7 family.</text>
</comment>
<dbReference type="AlphaFoldDB" id="A0A843X086"/>
<dbReference type="EMBL" id="NMUH01004120">
    <property type="protein sequence ID" value="MQM08440.1"/>
    <property type="molecule type" value="Genomic_DNA"/>
</dbReference>
<comment type="caution">
    <text evidence="2">The sequence shown here is derived from an EMBL/GenBank/DDBJ whole genome shotgun (WGS) entry which is preliminary data.</text>
</comment>
<dbReference type="InterPro" id="IPR003676">
    <property type="entry name" value="SAUR_fam"/>
</dbReference>
<accession>A0A843X086</accession>
<evidence type="ECO:0000313" key="3">
    <source>
        <dbReference type="Proteomes" id="UP000652761"/>
    </source>
</evidence>
<dbReference type="GO" id="GO:0009733">
    <property type="term" value="P:response to auxin"/>
    <property type="evidence" value="ECO:0007669"/>
    <property type="project" value="InterPro"/>
</dbReference>
<dbReference type="Pfam" id="PF02519">
    <property type="entry name" value="Auxin_inducible"/>
    <property type="match status" value="1"/>
</dbReference>
<evidence type="ECO:0000313" key="2">
    <source>
        <dbReference type="EMBL" id="MQM08440.1"/>
    </source>
</evidence>
<dbReference type="PANTHER" id="PTHR31374:SF198">
    <property type="entry name" value="AUXIN-RESPONSIVE PROTEIN SAUR72"/>
    <property type="match status" value="1"/>
</dbReference>
<dbReference type="OrthoDB" id="838391at2759"/>
<reference evidence="2" key="1">
    <citation type="submission" date="2017-07" db="EMBL/GenBank/DDBJ databases">
        <title>Taro Niue Genome Assembly and Annotation.</title>
        <authorList>
            <person name="Atibalentja N."/>
            <person name="Keating K."/>
            <person name="Fields C.J."/>
        </authorList>
    </citation>
    <scope>NUCLEOTIDE SEQUENCE</scope>
    <source>
        <strain evidence="2">Niue_2</strain>
        <tissue evidence="2">Leaf</tissue>
    </source>
</reference>
<proteinExistence type="inferred from homology"/>
<organism evidence="2 3">
    <name type="scientific">Colocasia esculenta</name>
    <name type="common">Wild taro</name>
    <name type="synonym">Arum esculentum</name>
    <dbReference type="NCBI Taxonomy" id="4460"/>
    <lineage>
        <taxon>Eukaryota</taxon>
        <taxon>Viridiplantae</taxon>
        <taxon>Streptophyta</taxon>
        <taxon>Embryophyta</taxon>
        <taxon>Tracheophyta</taxon>
        <taxon>Spermatophyta</taxon>
        <taxon>Magnoliopsida</taxon>
        <taxon>Liliopsida</taxon>
        <taxon>Araceae</taxon>
        <taxon>Aroideae</taxon>
        <taxon>Colocasieae</taxon>
        <taxon>Colocasia</taxon>
    </lineage>
</organism>
<keyword evidence="3" id="KW-1185">Reference proteome</keyword>
<sequence length="82" mass="9098">MEVQQAAPKGYVPILVGRKEGAKRLLVRAQLLNHPAVLGVLEMAAQEYGYQQHGVLRVPCDVEHFQRVIVAASRRKTGSCFL</sequence>
<name>A0A843X086_COLES</name>